<dbReference type="EMBL" id="JAUTXT010000001">
    <property type="protein sequence ID" value="KAK3679684.1"/>
    <property type="molecule type" value="Genomic_DNA"/>
</dbReference>
<dbReference type="GO" id="GO:0044027">
    <property type="term" value="P:negative regulation of gene expression via chromosomal CpG island methylation"/>
    <property type="evidence" value="ECO:0007669"/>
    <property type="project" value="TreeGrafter"/>
</dbReference>
<keyword evidence="6" id="KW-1185">Reference proteome</keyword>
<dbReference type="GO" id="GO:0061630">
    <property type="term" value="F:ubiquitin protein ligase activity"/>
    <property type="evidence" value="ECO:0007669"/>
    <property type="project" value="TreeGrafter"/>
</dbReference>
<name>A0AAE1C685_9PEZI</name>
<evidence type="ECO:0000259" key="4">
    <source>
        <dbReference type="PROSITE" id="PS51015"/>
    </source>
</evidence>
<evidence type="ECO:0000313" key="5">
    <source>
        <dbReference type="EMBL" id="KAK3679684.1"/>
    </source>
</evidence>
<dbReference type="InterPro" id="IPR045134">
    <property type="entry name" value="UHRF1/2-like"/>
</dbReference>
<dbReference type="Proteomes" id="UP001274830">
    <property type="component" value="Unassembled WGS sequence"/>
</dbReference>
<comment type="subcellular location">
    <subcellularLocation>
        <location evidence="2">Nucleus</location>
    </subcellularLocation>
</comment>
<dbReference type="PANTHER" id="PTHR14140">
    <property type="entry name" value="E3 UBIQUITIN-PROTEIN LIGASE UHRF-RELATED"/>
    <property type="match status" value="1"/>
</dbReference>
<dbReference type="InterPro" id="IPR003105">
    <property type="entry name" value="SRA_YDG"/>
</dbReference>
<accession>A0AAE1C685</accession>
<evidence type="ECO:0000256" key="2">
    <source>
        <dbReference type="PROSITE-ProRule" id="PRU00358"/>
    </source>
</evidence>
<dbReference type="Gene3D" id="2.30.280.10">
    <property type="entry name" value="SRA-YDG"/>
    <property type="match status" value="1"/>
</dbReference>
<comment type="caution">
    <text evidence="5">The sequence shown here is derived from an EMBL/GenBank/DDBJ whole genome shotgun (WGS) entry which is preliminary data.</text>
</comment>
<proteinExistence type="predicted"/>
<reference evidence="5" key="1">
    <citation type="submission" date="2023-07" db="EMBL/GenBank/DDBJ databases">
        <title>Black Yeasts Isolated from many extreme environments.</title>
        <authorList>
            <person name="Coleine C."/>
            <person name="Stajich J.E."/>
            <person name="Selbmann L."/>
        </authorList>
    </citation>
    <scope>NUCLEOTIDE SEQUENCE</scope>
    <source>
        <strain evidence="5">CCFEE 5485</strain>
    </source>
</reference>
<dbReference type="GO" id="GO:0005634">
    <property type="term" value="C:nucleus"/>
    <property type="evidence" value="ECO:0007669"/>
    <property type="project" value="UniProtKB-SubCell"/>
</dbReference>
<sequence>MAPNNNSLDVCVNYIVETDRLAVGKFAAVSQSLGEVPKTSKLTSKRLDQIDDMLTWLEDDARMTSGLRARSIAEDVLLTMFNREDFHFPDAQKYQQKPSINERVKWNEGQSSEANDADSAVDLPAARAKTTSKRHRTEDTEGAEKRVVYPRADHAIWGLEGIMHGVAMSISMKTNGSTRKSLLYDDRYDTSRRSAKAYGHNGIEVGMWYSRQLVACFHGAHGHQQAGIYGDATTGAYSIVDDLDTDHGNYLYYSAPNSHNNDDPRQPPEAGSGSLALQTSMRKQRPVRVLRTSTGKSKWAPSRGLRYDGLYLVVTLNHPIN</sequence>
<keyword evidence="1 2" id="KW-0539">Nucleus</keyword>
<dbReference type="SMART" id="SM00466">
    <property type="entry name" value="SRA"/>
    <property type="match status" value="1"/>
</dbReference>
<evidence type="ECO:0000256" key="3">
    <source>
        <dbReference type="SAM" id="MobiDB-lite"/>
    </source>
</evidence>
<dbReference type="SUPFAM" id="SSF88697">
    <property type="entry name" value="PUA domain-like"/>
    <property type="match status" value="1"/>
</dbReference>
<organism evidence="5 6">
    <name type="scientific">Recurvomyces mirabilis</name>
    <dbReference type="NCBI Taxonomy" id="574656"/>
    <lineage>
        <taxon>Eukaryota</taxon>
        <taxon>Fungi</taxon>
        <taxon>Dikarya</taxon>
        <taxon>Ascomycota</taxon>
        <taxon>Pezizomycotina</taxon>
        <taxon>Dothideomycetes</taxon>
        <taxon>Dothideomycetidae</taxon>
        <taxon>Mycosphaerellales</taxon>
        <taxon>Teratosphaeriaceae</taxon>
        <taxon>Recurvomyces</taxon>
    </lineage>
</organism>
<evidence type="ECO:0000313" key="6">
    <source>
        <dbReference type="Proteomes" id="UP001274830"/>
    </source>
</evidence>
<protein>
    <recommendedName>
        <fullName evidence="4">YDG domain-containing protein</fullName>
    </recommendedName>
</protein>
<dbReference type="InterPro" id="IPR015947">
    <property type="entry name" value="PUA-like_sf"/>
</dbReference>
<dbReference type="InterPro" id="IPR036987">
    <property type="entry name" value="SRA-YDG_sf"/>
</dbReference>
<gene>
    <name evidence="5" type="ORF">LTR78_000060</name>
</gene>
<feature type="region of interest" description="Disordered" evidence="3">
    <location>
        <begin position="254"/>
        <end position="295"/>
    </location>
</feature>
<dbReference type="PANTHER" id="PTHR14140:SF27">
    <property type="entry name" value="OS04G0289800 PROTEIN"/>
    <property type="match status" value="1"/>
</dbReference>
<feature type="region of interest" description="Disordered" evidence="3">
    <location>
        <begin position="109"/>
        <end position="141"/>
    </location>
</feature>
<dbReference type="Pfam" id="PF02182">
    <property type="entry name" value="SAD_SRA"/>
    <property type="match status" value="1"/>
</dbReference>
<dbReference type="PROSITE" id="PS51015">
    <property type="entry name" value="YDG"/>
    <property type="match status" value="1"/>
</dbReference>
<dbReference type="AlphaFoldDB" id="A0AAE1C685"/>
<feature type="domain" description="YDG" evidence="4">
    <location>
        <begin position="198"/>
        <end position="321"/>
    </location>
</feature>
<evidence type="ECO:0000256" key="1">
    <source>
        <dbReference type="ARBA" id="ARBA00023242"/>
    </source>
</evidence>
<dbReference type="GO" id="GO:0016567">
    <property type="term" value="P:protein ubiquitination"/>
    <property type="evidence" value="ECO:0007669"/>
    <property type="project" value="TreeGrafter"/>
</dbReference>